<dbReference type="EMBL" id="ADFV01012838">
    <property type="status" value="NOT_ANNOTATED_CDS"/>
    <property type="molecule type" value="Genomic_DNA"/>
</dbReference>
<dbReference type="GO" id="GO:0042245">
    <property type="term" value="P:RNA repair"/>
    <property type="evidence" value="ECO:0007669"/>
    <property type="project" value="InterPro"/>
</dbReference>
<dbReference type="PANTHER" id="PTHR31291:SF2">
    <property type="entry name" value="ALPHA-KETOGLUTARATE-DEPENDENT DIOXYGENASE FTO"/>
    <property type="match status" value="1"/>
</dbReference>
<dbReference type="EMBL" id="ADFV01012833">
    <property type="status" value="NOT_ANNOTATED_CDS"/>
    <property type="molecule type" value="Genomic_DNA"/>
</dbReference>
<sequence>MKRTPTAEEREREAKKLRLLEELEDTWLPYLTPKDDEFYQQALKRKVRMTLISKAEILIFGMSVLRSHGT</sequence>
<proteinExistence type="predicted"/>
<dbReference type="Ensembl" id="ENSNLET00000054871.1">
    <property type="protein sequence ID" value="ENSNLEP00000026638.1"/>
    <property type="gene ID" value="ENSNLEG00000033330.1"/>
</dbReference>
<protein>
    <submittedName>
        <fullName evidence="1">FTO alpha-ketoglutarate dependent dioxygenase</fullName>
    </submittedName>
</protein>
<reference evidence="1" key="3">
    <citation type="submission" date="2025-09" db="UniProtKB">
        <authorList>
            <consortium name="Ensembl"/>
        </authorList>
    </citation>
    <scope>IDENTIFICATION</scope>
</reference>
<reference evidence="1 2" key="1">
    <citation type="submission" date="2012-10" db="EMBL/GenBank/DDBJ databases">
        <authorList>
            <consortium name="Gibbon Genome Sequencing Consortium"/>
        </authorList>
    </citation>
    <scope>NUCLEOTIDE SEQUENCE [LARGE SCALE GENOMIC DNA]</scope>
</reference>
<dbReference type="EMBL" id="ADFV01012840">
    <property type="status" value="NOT_ANNOTATED_CDS"/>
    <property type="molecule type" value="Genomic_DNA"/>
</dbReference>
<dbReference type="GO" id="GO:0040014">
    <property type="term" value="P:regulation of multicellular organism growth"/>
    <property type="evidence" value="ECO:0007669"/>
    <property type="project" value="InterPro"/>
</dbReference>
<dbReference type="EMBL" id="ADFV01012834">
    <property type="status" value="NOT_ANNOTATED_CDS"/>
    <property type="molecule type" value="Genomic_DNA"/>
</dbReference>
<dbReference type="EMBL" id="ADFV01012839">
    <property type="status" value="NOT_ANNOTATED_CDS"/>
    <property type="molecule type" value="Genomic_DNA"/>
</dbReference>
<dbReference type="GO" id="GO:0035516">
    <property type="term" value="F:broad specificity oxidative DNA demethylase activity"/>
    <property type="evidence" value="ECO:0007669"/>
    <property type="project" value="InterPro"/>
</dbReference>
<dbReference type="EMBL" id="ADFV01012836">
    <property type="status" value="NOT_ANNOTATED_CDS"/>
    <property type="molecule type" value="Genomic_DNA"/>
</dbReference>
<gene>
    <name evidence="1" type="primary">FTO</name>
</gene>
<dbReference type="AlphaFoldDB" id="A0A2I3G3C3"/>
<keyword evidence="2" id="KW-1185">Reference proteome</keyword>
<evidence type="ECO:0000313" key="1">
    <source>
        <dbReference type="Ensembl" id="ENSNLEP00000026638.1"/>
    </source>
</evidence>
<name>A0A2I3G3C3_NOMLE</name>
<organism evidence="1 2">
    <name type="scientific">Nomascus leucogenys</name>
    <name type="common">Northern white-cheeked gibbon</name>
    <name type="synonym">Hylobates leucogenys</name>
    <dbReference type="NCBI Taxonomy" id="61853"/>
    <lineage>
        <taxon>Eukaryota</taxon>
        <taxon>Metazoa</taxon>
        <taxon>Chordata</taxon>
        <taxon>Craniata</taxon>
        <taxon>Vertebrata</taxon>
        <taxon>Euteleostomi</taxon>
        <taxon>Mammalia</taxon>
        <taxon>Eutheria</taxon>
        <taxon>Euarchontoglires</taxon>
        <taxon>Primates</taxon>
        <taxon>Haplorrhini</taxon>
        <taxon>Catarrhini</taxon>
        <taxon>Hylobatidae</taxon>
        <taxon>Nomascus</taxon>
    </lineage>
</organism>
<dbReference type="Proteomes" id="UP000001073">
    <property type="component" value="Chromosome 2"/>
</dbReference>
<dbReference type="EMBL" id="ADFV01012832">
    <property type="status" value="NOT_ANNOTATED_CDS"/>
    <property type="molecule type" value="Genomic_DNA"/>
</dbReference>
<accession>A0A2I3G3C3</accession>
<evidence type="ECO:0000313" key="2">
    <source>
        <dbReference type="Proteomes" id="UP000001073"/>
    </source>
</evidence>
<dbReference type="GO" id="GO:0008198">
    <property type="term" value="F:ferrous iron binding"/>
    <property type="evidence" value="ECO:0007669"/>
    <property type="project" value="TreeGrafter"/>
</dbReference>
<dbReference type="EMBL" id="ADFV01012837">
    <property type="status" value="NOT_ANNOTATED_CDS"/>
    <property type="molecule type" value="Genomic_DNA"/>
</dbReference>
<dbReference type="PANTHER" id="PTHR31291">
    <property type="entry name" value="ALPHA-KETOGLUTARATE-DEPENDENT DIOXYGENASE FTO"/>
    <property type="match status" value="1"/>
</dbReference>
<reference evidence="1" key="2">
    <citation type="submission" date="2025-08" db="UniProtKB">
        <authorList>
            <consortium name="Ensembl"/>
        </authorList>
    </citation>
    <scope>IDENTIFICATION</scope>
</reference>
<dbReference type="InterPro" id="IPR032868">
    <property type="entry name" value="FTO"/>
</dbReference>
<dbReference type="EMBL" id="ADFV01012835">
    <property type="status" value="NOT_ANNOTATED_CDS"/>
    <property type="molecule type" value="Genomic_DNA"/>
</dbReference>
<dbReference type="GO" id="GO:0006307">
    <property type="term" value="P:DNA alkylation repair"/>
    <property type="evidence" value="ECO:0007669"/>
    <property type="project" value="InterPro"/>
</dbReference>
<dbReference type="GeneTree" id="ENSGT00390000017730"/>
<dbReference type="GO" id="GO:1990931">
    <property type="term" value="F:mRNA N6-methyladenosine dioxygenase activity"/>
    <property type="evidence" value="ECO:0007669"/>
    <property type="project" value="TreeGrafter"/>
</dbReference>
<dbReference type="EMBL" id="ADFV01012831">
    <property type="status" value="NOT_ANNOTATED_CDS"/>
    <property type="molecule type" value="Genomic_DNA"/>
</dbReference>